<dbReference type="Gene3D" id="3.40.50.150">
    <property type="entry name" value="Vaccinia Virus protein VP39"/>
    <property type="match status" value="1"/>
</dbReference>
<gene>
    <name evidence="6" type="ORF">ACFOEB_10120</name>
</gene>
<feature type="domain" description="Methyltransferase type 11" evidence="4">
    <location>
        <begin position="88"/>
        <end position="172"/>
    </location>
</feature>
<dbReference type="PANTHER" id="PTHR43464:SF19">
    <property type="entry name" value="UBIQUINONE BIOSYNTHESIS O-METHYLTRANSFERASE, MITOCHONDRIAL"/>
    <property type="match status" value="1"/>
</dbReference>
<evidence type="ECO:0000256" key="3">
    <source>
        <dbReference type="ARBA" id="ARBA00022691"/>
    </source>
</evidence>
<feature type="domain" description="23S rRNA (guanine(745)-N(1))-methyltransferase N-terminal" evidence="5">
    <location>
        <begin position="4"/>
        <end position="47"/>
    </location>
</feature>
<dbReference type="PANTHER" id="PTHR43464">
    <property type="entry name" value="METHYLTRANSFERASE"/>
    <property type="match status" value="1"/>
</dbReference>
<comment type="caution">
    <text evidence="6">The sequence shown here is derived from an EMBL/GenBank/DDBJ whole genome shotgun (WGS) entry which is preliminary data.</text>
</comment>
<dbReference type="InterPro" id="IPR016718">
    <property type="entry name" value="rRNA_m1G-MeTrfase_A_prd"/>
</dbReference>
<dbReference type="Pfam" id="PF21302">
    <property type="entry name" value="Zn_ribbon_RlmA"/>
    <property type="match status" value="1"/>
</dbReference>
<reference evidence="7" key="1">
    <citation type="journal article" date="2019" name="Int. J. Syst. Evol. Microbiol.">
        <title>The Global Catalogue of Microorganisms (GCM) 10K type strain sequencing project: providing services to taxonomists for standard genome sequencing and annotation.</title>
        <authorList>
            <consortium name="The Broad Institute Genomics Platform"/>
            <consortium name="The Broad Institute Genome Sequencing Center for Infectious Disease"/>
            <person name="Wu L."/>
            <person name="Ma J."/>
        </authorList>
    </citation>
    <scope>NUCLEOTIDE SEQUENCE [LARGE SCALE GENOMIC DNA]</scope>
    <source>
        <strain evidence="7">KCTC 52141</strain>
    </source>
</reference>
<organism evidence="6 7">
    <name type="scientific">Gilvimarinus japonicus</name>
    <dbReference type="NCBI Taxonomy" id="1796469"/>
    <lineage>
        <taxon>Bacteria</taxon>
        <taxon>Pseudomonadati</taxon>
        <taxon>Pseudomonadota</taxon>
        <taxon>Gammaproteobacteria</taxon>
        <taxon>Cellvibrionales</taxon>
        <taxon>Cellvibrionaceae</taxon>
        <taxon>Gilvimarinus</taxon>
    </lineage>
</organism>
<dbReference type="RefSeq" id="WP_382416320.1">
    <property type="nucleotide sequence ID" value="NZ_AP031500.1"/>
</dbReference>
<evidence type="ECO:0000313" key="7">
    <source>
        <dbReference type="Proteomes" id="UP001595548"/>
    </source>
</evidence>
<dbReference type="InterPro" id="IPR013216">
    <property type="entry name" value="Methyltransf_11"/>
</dbReference>
<dbReference type="Proteomes" id="UP001595548">
    <property type="component" value="Unassembled WGS sequence"/>
</dbReference>
<keyword evidence="2" id="KW-0808">Transferase</keyword>
<proteinExistence type="predicted"/>
<dbReference type="EMBL" id="JBHRTL010000006">
    <property type="protein sequence ID" value="MFC3155554.1"/>
    <property type="molecule type" value="Genomic_DNA"/>
</dbReference>
<dbReference type="GO" id="GO:0008168">
    <property type="term" value="F:methyltransferase activity"/>
    <property type="evidence" value="ECO:0007669"/>
    <property type="project" value="UniProtKB-KW"/>
</dbReference>
<dbReference type="GO" id="GO:0032259">
    <property type="term" value="P:methylation"/>
    <property type="evidence" value="ECO:0007669"/>
    <property type="project" value="UniProtKB-KW"/>
</dbReference>
<evidence type="ECO:0000259" key="4">
    <source>
        <dbReference type="Pfam" id="PF08241"/>
    </source>
</evidence>
<name>A0ABV7HNX3_9GAMM</name>
<accession>A0ABV7HNX3</accession>
<keyword evidence="3" id="KW-0949">S-adenosyl-L-methionine</keyword>
<keyword evidence="1 6" id="KW-0489">Methyltransferase</keyword>
<evidence type="ECO:0000256" key="1">
    <source>
        <dbReference type="ARBA" id="ARBA00022603"/>
    </source>
</evidence>
<dbReference type="SUPFAM" id="SSF53335">
    <property type="entry name" value="S-adenosyl-L-methionine-dependent methyltransferases"/>
    <property type="match status" value="1"/>
</dbReference>
<dbReference type="PIRSF" id="PIRSF018249">
    <property type="entry name" value="MyrA_prd"/>
    <property type="match status" value="1"/>
</dbReference>
<dbReference type="InterPro" id="IPR029063">
    <property type="entry name" value="SAM-dependent_MTases_sf"/>
</dbReference>
<sequence>MTLYRCPSCQAPLERWEATYRCAANHSFDIARKGYVNLLLAHQMASKQPGDNKMMINARREFLSAGFYQPLVDRLVQLCREHSLQQLLDAGCGEGYYAASLAAAGVNVAGVDISKEGIQAACRRSKSIDWCIASVAELPYLDGVFDSVLSVFCFVDEAEFARVLAPGGLVVFVGPGDDHLPNLRAALYDEVRPYRSAKQQAYFAGLSLVSQERLTFDIQLHDGQQIANLLKMTPHYWSTSPAQQSSLLGLTQLRDTADMSIQVYRKN</sequence>
<dbReference type="Pfam" id="PF08241">
    <property type="entry name" value="Methyltransf_11"/>
    <property type="match status" value="1"/>
</dbReference>
<evidence type="ECO:0000256" key="2">
    <source>
        <dbReference type="ARBA" id="ARBA00022679"/>
    </source>
</evidence>
<keyword evidence="7" id="KW-1185">Reference proteome</keyword>
<dbReference type="InterPro" id="IPR048647">
    <property type="entry name" value="RlmA_N"/>
</dbReference>
<protein>
    <submittedName>
        <fullName evidence="6">RNA methyltransferase</fullName>
    </submittedName>
</protein>
<dbReference type="CDD" id="cd02440">
    <property type="entry name" value="AdoMet_MTases"/>
    <property type="match status" value="1"/>
</dbReference>
<evidence type="ECO:0000313" key="6">
    <source>
        <dbReference type="EMBL" id="MFC3155554.1"/>
    </source>
</evidence>
<evidence type="ECO:0000259" key="5">
    <source>
        <dbReference type="Pfam" id="PF21302"/>
    </source>
</evidence>